<protein>
    <submittedName>
        <fullName evidence="9">Urea transporter</fullName>
    </submittedName>
</protein>
<feature type="transmembrane region" description="Helical" evidence="8">
    <location>
        <begin position="453"/>
        <end position="473"/>
    </location>
</feature>
<evidence type="ECO:0000313" key="9">
    <source>
        <dbReference type="EMBL" id="PYH96376.1"/>
    </source>
</evidence>
<dbReference type="VEuPathDB" id="FungiDB:BO71DRAFT_349236"/>
<reference evidence="9 10" key="1">
    <citation type="submission" date="2018-02" db="EMBL/GenBank/DDBJ databases">
        <title>The genomes of Aspergillus section Nigri reveals drivers in fungal speciation.</title>
        <authorList>
            <consortium name="DOE Joint Genome Institute"/>
            <person name="Vesth T.C."/>
            <person name="Nybo J."/>
            <person name="Theobald S."/>
            <person name="Brandl J."/>
            <person name="Frisvad J.C."/>
            <person name="Nielsen K.F."/>
            <person name="Lyhne E.K."/>
            <person name="Kogle M.E."/>
            <person name="Kuo A."/>
            <person name="Riley R."/>
            <person name="Clum A."/>
            <person name="Nolan M."/>
            <person name="Lipzen A."/>
            <person name="Salamov A."/>
            <person name="Henrissat B."/>
            <person name="Wiebenga A."/>
            <person name="De vries R.P."/>
            <person name="Grigoriev I.V."/>
            <person name="Mortensen U.H."/>
            <person name="Andersen M.R."/>
            <person name="Baker S.E."/>
        </authorList>
    </citation>
    <scope>NUCLEOTIDE SEQUENCE [LARGE SCALE GENOMIC DNA]</scope>
    <source>
        <strain evidence="9 10">CBS 707.79</strain>
    </source>
</reference>
<dbReference type="PANTHER" id="PTHR46154">
    <property type="match status" value="1"/>
</dbReference>
<feature type="transmembrane region" description="Helical" evidence="8">
    <location>
        <begin position="162"/>
        <end position="187"/>
    </location>
</feature>
<comment type="subcellular location">
    <subcellularLocation>
        <location evidence="1">Membrane</location>
        <topology evidence="1">Multi-pass membrane protein</topology>
    </subcellularLocation>
</comment>
<keyword evidence="10" id="KW-1185">Reference proteome</keyword>
<feature type="transmembrane region" description="Helical" evidence="8">
    <location>
        <begin position="425"/>
        <end position="446"/>
    </location>
</feature>
<feature type="transmembrane region" description="Helical" evidence="8">
    <location>
        <begin position="59"/>
        <end position="79"/>
    </location>
</feature>
<evidence type="ECO:0000256" key="6">
    <source>
        <dbReference type="ARBA" id="ARBA00023136"/>
    </source>
</evidence>
<dbReference type="PANTHER" id="PTHR46154:SF4">
    <property type="entry name" value="UREA ACTIVE TRANSPORTER"/>
    <property type="match status" value="1"/>
</dbReference>
<dbReference type="STRING" id="1448320.A0A319DG52"/>
<sequence length="677" mass="73007">MSSDTVSFTAPLSQGFGYGIIIGLGFAFALLMIFITWALKRYQHEVQTSEMFSTAGRSVKSGLVAAAVVSSWTWAATLLQSTTVAYEYGISGPFFYASGATVQIILFATLAIELKRRAPNAHTFLEAVRARYGTLVHVVFIVFCLMTNILVTAMLLTGGSAVLTSLTGVNTVAACYLLPIGVVLYTLFGGIKATFLTDYMHTVVIIVVIFIFSFSAYATSDKLGSPGAVYDALVAAAKSHPIEGNAEGSYLTMRSKEGGIFWVINLVGNFGTVFLDNGYYNKAIAASPVHAFPGYVIGGLCWFAIPWLCASTMGMTALALEGSQRLSSEDVTAGLVLPFAAVKLLGYSGAVCTTIMIFMAVTSAFSAQLIAVSSIFTYDIYQAYIDPSAKGKRLVWVSHMSCVFWAVAMASFATGLYYAGIGMGYLYLLMGVIISSAVFPGAMTLIWKHQNWIAAAASPPLGLAVSLIAWLVTTKTQYGVFNVTTTGSNYPMLAGNVAALLSPVVFSPALTLIFGSQNYDYETMRAIRRVDDADVAAAAHVDVELIPGEVNHQTASQEEEEMRKLNRAALYSRTLTVGMVFCFLILWPIPMYGSSYVFSKKFFTGWVVVGLIWLFCTTFGVVIFPLYEGRSSIVRTVKMMALDLTGKGRGNALMGEMTSENVSGVQTPVPEKEMMTK</sequence>
<dbReference type="FunFam" id="1.20.1730.10:FF:000006">
    <property type="entry name" value="Urea active transporter"/>
    <property type="match status" value="1"/>
</dbReference>
<feature type="transmembrane region" description="Helical" evidence="8">
    <location>
        <begin position="493"/>
        <end position="515"/>
    </location>
</feature>
<dbReference type="Proteomes" id="UP000247810">
    <property type="component" value="Unassembled WGS sequence"/>
</dbReference>
<evidence type="ECO:0000256" key="1">
    <source>
        <dbReference type="ARBA" id="ARBA00004141"/>
    </source>
</evidence>
<dbReference type="Pfam" id="PF00474">
    <property type="entry name" value="SSF"/>
    <property type="match status" value="1"/>
</dbReference>
<dbReference type="GO" id="GO:0015489">
    <property type="term" value="F:putrescine transmembrane transporter activity"/>
    <property type="evidence" value="ECO:0007669"/>
    <property type="project" value="TreeGrafter"/>
</dbReference>
<dbReference type="InterPro" id="IPR038377">
    <property type="entry name" value="Na/Glc_symporter_sf"/>
</dbReference>
<dbReference type="InterPro" id="IPR001734">
    <property type="entry name" value="Na/solute_symporter"/>
</dbReference>
<dbReference type="NCBIfam" id="TIGR00813">
    <property type="entry name" value="sss"/>
    <property type="match status" value="1"/>
</dbReference>
<feature type="transmembrane region" description="Helical" evidence="8">
    <location>
        <begin position="344"/>
        <end position="373"/>
    </location>
</feature>
<evidence type="ECO:0000256" key="3">
    <source>
        <dbReference type="ARBA" id="ARBA00022448"/>
    </source>
</evidence>
<dbReference type="PROSITE" id="PS50283">
    <property type="entry name" value="NA_SOLUT_SYMP_3"/>
    <property type="match status" value="1"/>
</dbReference>
<feature type="transmembrane region" description="Helical" evidence="8">
    <location>
        <begin position="602"/>
        <end position="627"/>
    </location>
</feature>
<dbReference type="CDD" id="cd11476">
    <property type="entry name" value="SLC5sbd_DUR3"/>
    <property type="match status" value="1"/>
</dbReference>
<evidence type="ECO:0000256" key="4">
    <source>
        <dbReference type="ARBA" id="ARBA00022692"/>
    </source>
</evidence>
<dbReference type="Gene3D" id="1.20.1730.10">
    <property type="entry name" value="Sodium/glucose cotransporter"/>
    <property type="match status" value="1"/>
</dbReference>
<dbReference type="AlphaFoldDB" id="A0A319DG52"/>
<comment type="similarity">
    <text evidence="2 7">Belongs to the sodium:solute symporter (SSF) (TC 2.A.21) family.</text>
</comment>
<evidence type="ECO:0000256" key="5">
    <source>
        <dbReference type="ARBA" id="ARBA00022989"/>
    </source>
</evidence>
<keyword evidence="5 8" id="KW-1133">Transmembrane helix</keyword>
<dbReference type="OrthoDB" id="6132759at2759"/>
<proteinExistence type="inferred from homology"/>
<organism evidence="9 10">
    <name type="scientific">Aspergillus ellipticus CBS 707.79</name>
    <dbReference type="NCBI Taxonomy" id="1448320"/>
    <lineage>
        <taxon>Eukaryota</taxon>
        <taxon>Fungi</taxon>
        <taxon>Dikarya</taxon>
        <taxon>Ascomycota</taxon>
        <taxon>Pezizomycotina</taxon>
        <taxon>Eurotiomycetes</taxon>
        <taxon>Eurotiomycetidae</taxon>
        <taxon>Eurotiales</taxon>
        <taxon>Aspergillaceae</taxon>
        <taxon>Aspergillus</taxon>
        <taxon>Aspergillus subgen. Circumdati</taxon>
    </lineage>
</organism>
<dbReference type="EMBL" id="KZ825838">
    <property type="protein sequence ID" value="PYH96376.1"/>
    <property type="molecule type" value="Genomic_DNA"/>
</dbReference>
<feature type="transmembrane region" description="Helical" evidence="8">
    <location>
        <begin position="135"/>
        <end position="156"/>
    </location>
</feature>
<feature type="transmembrane region" description="Helical" evidence="8">
    <location>
        <begin position="199"/>
        <end position="218"/>
    </location>
</feature>
<name>A0A319DG52_9EURO</name>
<dbReference type="GO" id="GO:0015606">
    <property type="term" value="F:spermidine transmembrane transporter activity"/>
    <property type="evidence" value="ECO:0007669"/>
    <property type="project" value="TreeGrafter"/>
</dbReference>
<dbReference type="GO" id="GO:0015204">
    <property type="term" value="F:urea transmembrane transporter activity"/>
    <property type="evidence" value="ECO:0007669"/>
    <property type="project" value="InterPro"/>
</dbReference>
<feature type="transmembrane region" description="Helical" evidence="8">
    <location>
        <begin position="259"/>
        <end position="280"/>
    </location>
</feature>
<keyword evidence="3" id="KW-0813">Transport</keyword>
<evidence type="ECO:0000256" key="8">
    <source>
        <dbReference type="SAM" id="Phobius"/>
    </source>
</evidence>
<feature type="transmembrane region" description="Helical" evidence="8">
    <location>
        <begin position="570"/>
        <end position="590"/>
    </location>
</feature>
<evidence type="ECO:0000313" key="10">
    <source>
        <dbReference type="Proteomes" id="UP000247810"/>
    </source>
</evidence>
<evidence type="ECO:0000256" key="7">
    <source>
        <dbReference type="RuleBase" id="RU362091"/>
    </source>
</evidence>
<dbReference type="InterPro" id="IPR031155">
    <property type="entry name" value="DUR"/>
</dbReference>
<dbReference type="GO" id="GO:0005886">
    <property type="term" value="C:plasma membrane"/>
    <property type="evidence" value="ECO:0007669"/>
    <property type="project" value="TreeGrafter"/>
</dbReference>
<feature type="transmembrane region" description="Helical" evidence="8">
    <location>
        <begin position="94"/>
        <end position="114"/>
    </location>
</feature>
<feature type="transmembrane region" description="Helical" evidence="8">
    <location>
        <begin position="292"/>
        <end position="320"/>
    </location>
</feature>
<gene>
    <name evidence="9" type="ORF">BO71DRAFT_349236</name>
</gene>
<keyword evidence="4 8" id="KW-0812">Transmembrane</keyword>
<evidence type="ECO:0000256" key="2">
    <source>
        <dbReference type="ARBA" id="ARBA00006434"/>
    </source>
</evidence>
<feature type="transmembrane region" description="Helical" evidence="8">
    <location>
        <begin position="16"/>
        <end position="39"/>
    </location>
</feature>
<keyword evidence="6 8" id="KW-0472">Membrane</keyword>
<accession>A0A319DG52</accession>
<feature type="transmembrane region" description="Helical" evidence="8">
    <location>
        <begin position="394"/>
        <end position="419"/>
    </location>
</feature>